<accession>A0A087CYB2</accession>
<feature type="region of interest" description="Disordered" evidence="1">
    <location>
        <begin position="642"/>
        <end position="676"/>
    </location>
</feature>
<keyword evidence="2" id="KW-1133">Transmembrane helix</keyword>
<keyword evidence="2" id="KW-0812">Transmembrane</keyword>
<dbReference type="eggNOG" id="COG1196">
    <property type="taxonomic scope" value="Bacteria"/>
</dbReference>
<dbReference type="AlphaFoldDB" id="A0A087CYB2"/>
<feature type="compositionally biased region" description="Low complexity" evidence="1">
    <location>
        <begin position="33"/>
        <end position="66"/>
    </location>
</feature>
<dbReference type="STRING" id="1437610.BREU_0363"/>
<evidence type="ECO:0000256" key="3">
    <source>
        <dbReference type="SAM" id="SignalP"/>
    </source>
</evidence>
<evidence type="ECO:0000256" key="2">
    <source>
        <dbReference type="SAM" id="Phobius"/>
    </source>
</evidence>
<keyword evidence="3" id="KW-0732">Signal</keyword>
<comment type="caution">
    <text evidence="4">The sequence shown here is derived from an EMBL/GenBank/DDBJ whole genome shotgun (WGS) entry which is preliminary data.</text>
</comment>
<dbReference type="Gene3D" id="1.20.1270.70">
    <property type="entry name" value="Designed single chain three-helix bundle"/>
    <property type="match status" value="1"/>
</dbReference>
<keyword evidence="5" id="KW-1185">Reference proteome</keyword>
<keyword evidence="2" id="KW-0472">Membrane</keyword>
<reference evidence="4 5" key="1">
    <citation type="submission" date="2014-03" db="EMBL/GenBank/DDBJ databases">
        <title>Genomics of Bifidobacteria.</title>
        <authorList>
            <person name="Ventura M."/>
            <person name="Milani C."/>
            <person name="Lugli G.A."/>
        </authorList>
    </citation>
    <scope>NUCLEOTIDE SEQUENCE [LARGE SCALE GENOMIC DNA]</scope>
    <source>
        <strain evidence="4 5">DSM 23975</strain>
    </source>
</reference>
<feature type="region of interest" description="Disordered" evidence="1">
    <location>
        <begin position="33"/>
        <end position="84"/>
    </location>
</feature>
<organism evidence="4 5">
    <name type="scientific">Bifidobacterium reuteri DSM 23975</name>
    <dbReference type="NCBI Taxonomy" id="1437610"/>
    <lineage>
        <taxon>Bacteria</taxon>
        <taxon>Bacillati</taxon>
        <taxon>Actinomycetota</taxon>
        <taxon>Actinomycetes</taxon>
        <taxon>Bifidobacteriales</taxon>
        <taxon>Bifidobacteriaceae</taxon>
        <taxon>Bifidobacterium</taxon>
    </lineage>
</organism>
<name>A0A087CYB2_9BIFI</name>
<feature type="chain" id="PRO_5001819709" evidence="3">
    <location>
        <begin position="27"/>
        <end position="709"/>
    </location>
</feature>
<gene>
    <name evidence="4" type="ORF">BREU_0363</name>
</gene>
<protein>
    <submittedName>
        <fullName evidence="4">Uncharacterized protein</fullName>
    </submittedName>
</protein>
<feature type="compositionally biased region" description="Low complexity" evidence="1">
    <location>
        <begin position="74"/>
        <end position="84"/>
    </location>
</feature>
<proteinExistence type="predicted"/>
<sequence length="709" mass="73778">MKKMGKVVAVLAGLSMMLTGVGTAYADDAAGDAAVSQSQTATADAQAAQAQADAAKADQNAKQSAKTPAPANVDPQVKAAPKAQAKAAASDSAKISGVVAPSTALKYGADYDHVDESAAFKVTLTGLTPGKAYGVKSSMNAFNGLPAIGQTTWTYGYTDPVFTASASTQTIDVFYRGSVKPSSTVQFALVAGDKVNVDNWGNKSLNGTVINTYGGVNVKVLDVTGSNLVTLDSQSVEDIGVHTVGLKGHYTIDPKIAGSVAKVCYSTTVTRVFKVNGTFDADIVGSIAYNGRYVWDCVTGAISDDDDPEIDNLFKVNDLITLAAGASGSQTMTGQWFSHGFTITAKDGKPIPASGDIENVVPGLLANTKYGNWGYSSADMGAQELIYDTAKSQTTQPDPASLMYSGIVLTFDDGSQLVPVASSYRPEVQPNALKTVSDFTTKAATNGPVASDDLTDANKNGVEGADGNKANAGSVYRLYIDSLKESATCKALVEKGSYCYWTGYIYSTPKQLASPDGKSSAVRVDKDGKAYVEFNIPADTVNGDHKIALYDSDGKLLGWTPVTVAEGQEPTPQPEKPSAEDVAALQSAIKDAESKKQADYTAESWAPFAAALKSAQDVAAKSDATKAEVTAATAKLAEASSNLVKAGSTTPTKPEKPTKPTTPTKPNKDNNKNQQKLPITGSSVLVIAFVAIALVAAGVSVVVYRRRNA</sequence>
<evidence type="ECO:0000313" key="5">
    <source>
        <dbReference type="Proteomes" id="UP000028984"/>
    </source>
</evidence>
<evidence type="ECO:0000313" key="4">
    <source>
        <dbReference type="EMBL" id="KFI88262.1"/>
    </source>
</evidence>
<evidence type="ECO:0000256" key="1">
    <source>
        <dbReference type="SAM" id="MobiDB-lite"/>
    </source>
</evidence>
<feature type="transmembrane region" description="Helical" evidence="2">
    <location>
        <begin position="684"/>
        <end position="704"/>
    </location>
</feature>
<dbReference type="Proteomes" id="UP000028984">
    <property type="component" value="Unassembled WGS sequence"/>
</dbReference>
<dbReference type="EMBL" id="JGZK01000001">
    <property type="protein sequence ID" value="KFI88262.1"/>
    <property type="molecule type" value="Genomic_DNA"/>
</dbReference>
<feature type="signal peptide" evidence="3">
    <location>
        <begin position="1"/>
        <end position="26"/>
    </location>
</feature>